<evidence type="ECO:0000256" key="1">
    <source>
        <dbReference type="SAM" id="MobiDB-lite"/>
    </source>
</evidence>
<evidence type="ECO:0000313" key="4">
    <source>
        <dbReference type="Proteomes" id="UP000279089"/>
    </source>
</evidence>
<keyword evidence="2" id="KW-0812">Transmembrane</keyword>
<feature type="region of interest" description="Disordered" evidence="1">
    <location>
        <begin position="1"/>
        <end position="32"/>
    </location>
</feature>
<keyword evidence="2" id="KW-0472">Membrane</keyword>
<name>A0A3N4MLY9_9BACT</name>
<accession>A0A3N4MLY9</accession>
<evidence type="ECO:0000313" key="3">
    <source>
        <dbReference type="EMBL" id="RPD43086.1"/>
    </source>
</evidence>
<feature type="transmembrane region" description="Helical" evidence="2">
    <location>
        <begin position="72"/>
        <end position="92"/>
    </location>
</feature>
<evidence type="ECO:0000256" key="2">
    <source>
        <dbReference type="SAM" id="Phobius"/>
    </source>
</evidence>
<keyword evidence="4" id="KW-1185">Reference proteome</keyword>
<dbReference type="EMBL" id="RMBX01000001">
    <property type="protein sequence ID" value="RPD43086.1"/>
    <property type="molecule type" value="Genomic_DNA"/>
</dbReference>
<reference evidence="4" key="1">
    <citation type="submission" date="2018-11" db="EMBL/GenBank/DDBJ databases">
        <title>Chitinophaga lutea sp.nov., isolate from arsenic contaminated soil.</title>
        <authorList>
            <person name="Zong Y."/>
        </authorList>
    </citation>
    <scope>NUCLEOTIDE SEQUENCE [LARGE SCALE GENOMIC DNA]</scope>
    <source>
        <strain evidence="4">YLT18</strain>
    </source>
</reference>
<protein>
    <submittedName>
        <fullName evidence="3">Uncharacterized protein</fullName>
    </submittedName>
</protein>
<gene>
    <name evidence="3" type="ORF">EG028_01985</name>
</gene>
<dbReference type="AlphaFoldDB" id="A0A3N4MLY9"/>
<comment type="caution">
    <text evidence="3">The sequence shown here is derived from an EMBL/GenBank/DDBJ whole genome shotgun (WGS) entry which is preliminary data.</text>
</comment>
<proteinExistence type="predicted"/>
<sequence length="171" mass="19117">MQKAPSIPPIGKEAPLVQPEAQGSPKLQSPISRARSRGAAWITRRYAALAGHFGRVLNHRTRHWTRREQKRFLVLFVLVSQAISFSVVFYQLKNPGAPQRATAINMGAPVAPPTDLLPRLTAEDTLYLRLFRARLDSLMATPAGRDTVAAFNRRRPGFIDSVLTLEQQLRP</sequence>
<dbReference type="Proteomes" id="UP000279089">
    <property type="component" value="Unassembled WGS sequence"/>
</dbReference>
<dbReference type="OrthoDB" id="670725at2"/>
<keyword evidence="2" id="KW-1133">Transmembrane helix</keyword>
<organism evidence="3 4">
    <name type="scientific">Chitinophaga barathri</name>
    <dbReference type="NCBI Taxonomy" id="1647451"/>
    <lineage>
        <taxon>Bacteria</taxon>
        <taxon>Pseudomonadati</taxon>
        <taxon>Bacteroidota</taxon>
        <taxon>Chitinophagia</taxon>
        <taxon>Chitinophagales</taxon>
        <taxon>Chitinophagaceae</taxon>
        <taxon>Chitinophaga</taxon>
    </lineage>
</organism>